<proteinExistence type="predicted"/>
<dbReference type="HOGENOM" id="CLU_1238569_0_0_7"/>
<dbReference type="BioCyc" id="DPIE1322246:BN4_RS00315-MONOMER"/>
<protein>
    <submittedName>
        <fullName evidence="2">Type IV pilus assembly PilZ</fullName>
    </submittedName>
</protein>
<evidence type="ECO:0000313" key="3">
    <source>
        <dbReference type="Proteomes" id="UP000011724"/>
    </source>
</evidence>
<organism evidence="2 3">
    <name type="scientific">Pseudodesulfovibrio piezophilus (strain DSM 21447 / JCM 15486 / C1TLV30)</name>
    <name type="common">Desulfovibrio piezophilus</name>
    <dbReference type="NCBI Taxonomy" id="1322246"/>
    <lineage>
        <taxon>Bacteria</taxon>
        <taxon>Pseudomonadati</taxon>
        <taxon>Thermodesulfobacteriota</taxon>
        <taxon>Desulfovibrionia</taxon>
        <taxon>Desulfovibrionales</taxon>
        <taxon>Desulfovibrionaceae</taxon>
    </lineage>
</organism>
<dbReference type="eggNOG" id="ENOG50345ET">
    <property type="taxonomic scope" value="Bacteria"/>
</dbReference>
<dbReference type="PATRIC" id="fig|879567.3.peg.59"/>
<feature type="domain" description="PilZ" evidence="1">
    <location>
        <begin position="157"/>
        <end position="232"/>
    </location>
</feature>
<reference evidence="3" key="2">
    <citation type="journal article" date="2013" name="Stand. Genomic Sci.">
        <title>Complete genome sequence of Desulfocapsa sulfexigens, a marine deltaproteobacterium specialized in disproportionating inorganic sulfur compounds.</title>
        <authorList>
            <person name="Finster K.W."/>
            <person name="Kjeldsen K.U."/>
            <person name="Kube M."/>
            <person name="Reinhardt R."/>
            <person name="Mussmann M."/>
            <person name="Amann R."/>
            <person name="Schreiber L."/>
        </authorList>
    </citation>
    <scope>NUCLEOTIDE SEQUENCE [LARGE SCALE GENOMIC DNA]</scope>
    <source>
        <strain evidence="3">DSM 10523 / SB164P1</strain>
    </source>
</reference>
<dbReference type="AlphaFoldDB" id="M1WJ53"/>
<accession>M1WJ53</accession>
<evidence type="ECO:0000259" key="1">
    <source>
        <dbReference type="Pfam" id="PF07238"/>
    </source>
</evidence>
<dbReference type="EMBL" id="FO203427">
    <property type="protein sequence ID" value="CCH47296.1"/>
    <property type="molecule type" value="Genomic_DNA"/>
</dbReference>
<dbReference type="Proteomes" id="UP000011724">
    <property type="component" value="Chromosome"/>
</dbReference>
<dbReference type="GO" id="GO:0035438">
    <property type="term" value="F:cyclic-di-GMP binding"/>
    <property type="evidence" value="ECO:0007669"/>
    <property type="project" value="InterPro"/>
</dbReference>
<evidence type="ECO:0000313" key="2">
    <source>
        <dbReference type="EMBL" id="CCH47296.1"/>
    </source>
</evidence>
<gene>
    <name evidence="2" type="ordered locus">BN4_10056</name>
</gene>
<dbReference type="Pfam" id="PF07238">
    <property type="entry name" value="PilZ"/>
    <property type="match status" value="1"/>
</dbReference>
<dbReference type="InterPro" id="IPR009875">
    <property type="entry name" value="PilZ_domain"/>
</dbReference>
<dbReference type="KEGG" id="dpi:BN4_10056"/>
<name>M1WJ53_PSEP2</name>
<reference evidence="2 3" key="1">
    <citation type="journal article" date="2013" name="PLoS ONE">
        <title>The first genomic and proteomic characterization of a deep-sea sulfate reducer: insights into the piezophilic lifestyle of Desulfovibrio piezophilus.</title>
        <authorList>
            <person name="Pradel N."/>
            <person name="Ji B."/>
            <person name="Gimenez G."/>
            <person name="Talla E."/>
            <person name="Lenoble P."/>
            <person name="Garel M."/>
            <person name="Tamburini C."/>
            <person name="Fourquet P."/>
            <person name="Lebrun R."/>
            <person name="Bertin P."/>
            <person name="Denis Y."/>
            <person name="Pophillat M."/>
            <person name="Barbe V."/>
            <person name="Ollivier B."/>
            <person name="Dolla A."/>
        </authorList>
    </citation>
    <scope>NUCLEOTIDE SEQUENCE [LARGE SCALE GENOMIC DNA]</scope>
    <source>
        <strain evidence="3">DSM 10523 / SB164P1</strain>
    </source>
</reference>
<keyword evidence="3" id="KW-1185">Reference proteome</keyword>
<sequence>MHLCFGRLDTLKTKILLIAEAGLARTAYIKVLQGLDVQVDCISSPDGMTAALTCVAYSGLLVDVPTMIRCDCEDKNRITRIMDRFPVLRLMYNPHFGGIRGLAQGGTLRDNRDLGEFILEECVPFYPRSIRVAPRKEVILNVLLLDTICDAALAAERTVTVNLSEHGCFIYSVSDWQLLSSAWIVVNEFEDKTPIELKIRWCGRWGEAMRMPGIGTSFESMTPQQSTQLFSLL</sequence>
<dbReference type="STRING" id="1322246.BN4_10056"/>